<protein>
    <submittedName>
        <fullName evidence="9">Transcriptional activator spt7</fullName>
    </submittedName>
</protein>
<dbReference type="EMBL" id="LSSN01000209">
    <property type="protein sequence ID" value="OMJ25190.1"/>
    <property type="molecule type" value="Genomic_DNA"/>
</dbReference>
<dbReference type="GO" id="GO:0005634">
    <property type="term" value="C:nucleus"/>
    <property type="evidence" value="ECO:0007669"/>
    <property type="project" value="UniProtKB-SubCell"/>
</dbReference>
<dbReference type="PROSITE" id="PS50014">
    <property type="entry name" value="BROMODOMAIN_2"/>
    <property type="match status" value="1"/>
</dbReference>
<evidence type="ECO:0000259" key="8">
    <source>
        <dbReference type="PROSITE" id="PS50014"/>
    </source>
</evidence>
<evidence type="ECO:0000256" key="1">
    <source>
        <dbReference type="ARBA" id="ARBA00004123"/>
    </source>
</evidence>
<evidence type="ECO:0000256" key="6">
    <source>
        <dbReference type="PROSITE-ProRule" id="PRU00035"/>
    </source>
</evidence>
<dbReference type="InterPro" id="IPR018359">
    <property type="entry name" value="Bromodomain_CS"/>
</dbReference>
<dbReference type="InterPro" id="IPR036427">
    <property type="entry name" value="Bromodomain-like_sf"/>
</dbReference>
<dbReference type="PANTHER" id="PTHR47343">
    <property type="entry name" value="TRANSCRIPTIONAL ACTIVATOR SPT7"/>
    <property type="match status" value="1"/>
</dbReference>
<feature type="compositionally biased region" description="Polar residues" evidence="7">
    <location>
        <begin position="301"/>
        <end position="312"/>
    </location>
</feature>
<sequence length="1453" mass="163214">MDFNQISLSSEKWALKTYNIARELDRKNLWPGYINSDFLLFLKNSLENIDKWKEFMTFCKDDWLSDIPDSSISEEFIPSKDIDNSLHQNPLKPHPTPNIPLISISSDSDSITPLHKVDSNLKNDKFSRMLAAVYVRAIIFEQYVSAIYPFNCDSCSSEDLSASLELLNSPKLNSVELSNLSSEKTRDLVELTSPANDFDIQNDSQSLKDEENDLFSKDLSRKIEEFDDFDESSSNSENQDIPTTNLKNDSSLEIDNSLKVKTSNSIDIVSDWFSSNDKLSNNTNTNGIINETNASPKYDNKISNTSQSPSYDPIEENTSQIQHNKQIVPVGLIYHTLENDLSSIKEVQQFESDRISIKESVSRKEQKIKLDNVSSQVSSIPGIKNLAAYIDLNREQVNLSSVELANLLSEVRPKKNKWNSDEIPGQEELYTSLENVLTEIKNMGSISLPFLSQVKRRDAPDYYDVISNPMDLGTMSKRLKNLYYRSKKEFEDDIKLIRNNCYQYNTAPSHPYRKQADLIVKKADQLLSKVTDYKIMERMLFDNDDELNTEFGDDSDSGTVNDFGNSISKSNRLFSPEMSENASKSPAGTTDSLSSLKKLDSSATNYNKDLDTFQPSDPNFFLPENVIPHAIISENGVSSETSKLNSVNHDQSKANSKRVYQRVNDTLCSMSKHFFNDSEVWERTSKDFRSNCAIESMKRLKTDFPNQKALLRTSYKMENFALESHSKIEYYESPLSSTPGEFFPKIIYTKDDLDLDEALSDQVNTSTASSTDRSKFNSILKRQKLTLDLMNDFKSNLQVNSHLGYNSSYDIISGIPDLKKNCYCKHVDFDSYDSLKLKAKPPLKISEFPCAKFPQNKMFSSMSNTIDSLSRIRIIDNKINIIKFNISVGYYEGNYSLAENQTSTFDNDFELNLDIDKFSLIDNNNEDSKPLDNIKDTPLKKGLNLPYTSIPENNQRIAAQQIKTSKGVSKFSASKIKSLHELNLNKSSGSHLMNRICSLILAHVGFEKLTAQALGIISEVVIQYITNLGQTLRIYTDNHSKNMSSEAILAHALHENGVESLDDLKFYCDERIEKMELKIADTEKKLLRSYEELVSGASNNQADDLMELTNDDSLVNGDLSAVGDDFFGFKELGLDKEFGIDVNKGIPNELWFGKARNKFSSVAGGLSIHELKYIPPPLWNQVSSLTGQIGLFVPFLTEKFSGLPKFSLFSSNGNPDSGDGSVGESNDQNDPESIDEDPYITLQKYLSANSDLLDHLTPLVEDEILPMKSRYGYGTRPKVPPPNNLKKKTLINNSLNSGSVNKNLSIQNKTPATKVDLSSTLIQKLKADTESTNLQDKDMSKTSNSTSVFQNANTDDSKPKTSSNTMLKPEVTSNADNKDILVPGTPKQAKKKLDLPTVKPSTSKKRKDEQGSSIEAVKKKKKTESATDPKLKATGKKIVGTPAAIKAPKQKKN</sequence>
<dbReference type="OrthoDB" id="21449at2759"/>
<evidence type="ECO:0000256" key="5">
    <source>
        <dbReference type="ARBA" id="ARBA00023242"/>
    </source>
</evidence>
<gene>
    <name evidence="9" type="ORF">AYI70_g1069</name>
</gene>
<feature type="region of interest" description="Disordered" evidence="7">
    <location>
        <begin position="226"/>
        <end position="249"/>
    </location>
</feature>
<dbReference type="GO" id="GO:0046695">
    <property type="term" value="C:SLIK (SAGA-like) complex"/>
    <property type="evidence" value="ECO:0007669"/>
    <property type="project" value="InterPro"/>
</dbReference>
<feature type="domain" description="Bromo" evidence="8">
    <location>
        <begin position="442"/>
        <end position="512"/>
    </location>
</feature>
<dbReference type="Gene3D" id="1.20.920.10">
    <property type="entry name" value="Bromodomain-like"/>
    <property type="match status" value="1"/>
</dbReference>
<feature type="compositionally biased region" description="Polar residues" evidence="7">
    <location>
        <begin position="1341"/>
        <end position="1375"/>
    </location>
</feature>
<dbReference type="GO" id="GO:0006357">
    <property type="term" value="P:regulation of transcription by RNA polymerase II"/>
    <property type="evidence" value="ECO:0007669"/>
    <property type="project" value="TreeGrafter"/>
</dbReference>
<feature type="region of interest" description="Disordered" evidence="7">
    <location>
        <begin position="1214"/>
        <end position="1235"/>
    </location>
</feature>
<dbReference type="CDD" id="cd22927">
    <property type="entry name" value="HFD_SPT7"/>
    <property type="match status" value="1"/>
</dbReference>
<evidence type="ECO:0000256" key="3">
    <source>
        <dbReference type="ARBA" id="ARBA00023117"/>
    </source>
</evidence>
<comment type="caution">
    <text evidence="9">The sequence shown here is derived from an EMBL/GenBank/DDBJ whole genome shotgun (WGS) entry which is preliminary data.</text>
</comment>
<feature type="region of interest" description="Disordered" evidence="7">
    <location>
        <begin position="284"/>
        <end position="312"/>
    </location>
</feature>
<feature type="compositionally biased region" description="Polar residues" evidence="7">
    <location>
        <begin position="574"/>
        <end position="590"/>
    </location>
</feature>
<dbReference type="InterPro" id="IPR037782">
    <property type="entry name" value="Spt7"/>
</dbReference>
<dbReference type="InterPro" id="IPR001487">
    <property type="entry name" value="Bromodomain"/>
</dbReference>
<reference evidence="9 10" key="1">
    <citation type="submission" date="2017-01" db="EMBL/GenBank/DDBJ databases">
        <authorList>
            <person name="Mah S.A."/>
            <person name="Swanson W.J."/>
            <person name="Moy G.W."/>
            <person name="Vacquier V.D."/>
        </authorList>
    </citation>
    <scope>NUCLEOTIDE SEQUENCE [LARGE SCALE GENOMIC DNA]</scope>
    <source>
        <strain evidence="9 10">GSMNP</strain>
    </source>
</reference>
<feature type="region of interest" description="Disordered" evidence="7">
    <location>
        <begin position="1332"/>
        <end position="1453"/>
    </location>
</feature>
<dbReference type="InterPro" id="IPR006565">
    <property type="entry name" value="BTP"/>
</dbReference>
<evidence type="ECO:0000256" key="7">
    <source>
        <dbReference type="SAM" id="MobiDB-lite"/>
    </source>
</evidence>
<name>A0A1R1YE86_9FUNG</name>
<feature type="compositionally biased region" description="Low complexity" evidence="7">
    <location>
        <begin position="1214"/>
        <end position="1223"/>
    </location>
</feature>
<proteinExistence type="predicted"/>
<dbReference type="STRING" id="133412.A0A1R1YE86"/>
<dbReference type="PANTHER" id="PTHR47343:SF1">
    <property type="entry name" value="TRANSCRIPTIONAL ACTIVATOR SPT7"/>
    <property type="match status" value="1"/>
</dbReference>
<feature type="region of interest" description="Disordered" evidence="7">
    <location>
        <begin position="574"/>
        <end position="595"/>
    </location>
</feature>
<dbReference type="GO" id="GO:0005198">
    <property type="term" value="F:structural molecule activity"/>
    <property type="evidence" value="ECO:0007669"/>
    <property type="project" value="TreeGrafter"/>
</dbReference>
<dbReference type="GO" id="GO:0046982">
    <property type="term" value="F:protein heterodimerization activity"/>
    <property type="evidence" value="ECO:0007669"/>
    <property type="project" value="InterPro"/>
</dbReference>
<dbReference type="GO" id="GO:0000124">
    <property type="term" value="C:SAGA complex"/>
    <property type="evidence" value="ECO:0007669"/>
    <property type="project" value="InterPro"/>
</dbReference>
<dbReference type="PROSITE" id="PS00633">
    <property type="entry name" value="BROMODOMAIN_1"/>
    <property type="match status" value="1"/>
</dbReference>
<organism evidence="9 10">
    <name type="scientific">Smittium culicis</name>
    <dbReference type="NCBI Taxonomy" id="133412"/>
    <lineage>
        <taxon>Eukaryota</taxon>
        <taxon>Fungi</taxon>
        <taxon>Fungi incertae sedis</taxon>
        <taxon>Zoopagomycota</taxon>
        <taxon>Kickxellomycotina</taxon>
        <taxon>Harpellomycetes</taxon>
        <taxon>Harpellales</taxon>
        <taxon>Legeriomycetaceae</taxon>
        <taxon>Smittium</taxon>
    </lineage>
</organism>
<accession>A0A1R1YE86</accession>
<dbReference type="PRINTS" id="PR00503">
    <property type="entry name" value="BROMODOMAIN"/>
</dbReference>
<dbReference type="Proteomes" id="UP000187283">
    <property type="component" value="Unassembled WGS sequence"/>
</dbReference>
<comment type="subcellular location">
    <subcellularLocation>
        <location evidence="1">Nucleus</location>
    </subcellularLocation>
</comment>
<evidence type="ECO:0000313" key="10">
    <source>
        <dbReference type="Proteomes" id="UP000187283"/>
    </source>
</evidence>
<keyword evidence="5" id="KW-0539">Nucleus</keyword>
<evidence type="ECO:0000313" key="9">
    <source>
        <dbReference type="EMBL" id="OMJ25190.1"/>
    </source>
</evidence>
<keyword evidence="3 6" id="KW-0103">Bromodomain</keyword>
<dbReference type="Gene3D" id="1.10.20.10">
    <property type="entry name" value="Histone, subunit A"/>
    <property type="match status" value="1"/>
</dbReference>
<evidence type="ECO:0000256" key="2">
    <source>
        <dbReference type="ARBA" id="ARBA00023015"/>
    </source>
</evidence>
<dbReference type="InterPro" id="IPR009072">
    <property type="entry name" value="Histone-fold"/>
</dbReference>
<dbReference type="SUPFAM" id="SSF47370">
    <property type="entry name" value="Bromodomain"/>
    <property type="match status" value="1"/>
</dbReference>
<keyword evidence="10" id="KW-1185">Reference proteome</keyword>
<keyword evidence="4" id="KW-0804">Transcription</keyword>
<dbReference type="GO" id="GO:0006325">
    <property type="term" value="P:chromatin organization"/>
    <property type="evidence" value="ECO:0007669"/>
    <property type="project" value="UniProtKB-ARBA"/>
</dbReference>
<keyword evidence="2" id="KW-0805">Transcription regulation</keyword>
<dbReference type="Pfam" id="PF00439">
    <property type="entry name" value="Bromodomain"/>
    <property type="match status" value="1"/>
</dbReference>
<evidence type="ECO:0000256" key="4">
    <source>
        <dbReference type="ARBA" id="ARBA00023163"/>
    </source>
</evidence>
<feature type="compositionally biased region" description="Low complexity" evidence="7">
    <location>
        <begin position="284"/>
        <end position="293"/>
    </location>
</feature>
<dbReference type="SMART" id="SM00297">
    <property type="entry name" value="BROMO"/>
    <property type="match status" value="1"/>
</dbReference>
<dbReference type="Pfam" id="PF07524">
    <property type="entry name" value="Bromo_TP"/>
    <property type="match status" value="1"/>
</dbReference>